<protein>
    <submittedName>
        <fullName evidence="2">Dystroglycan-like</fullName>
    </submittedName>
</protein>
<reference evidence="2 3" key="1">
    <citation type="journal article" date="2015" name="Proc. Natl. Acad. Sci. U.S.A.">
        <title>The resurrection genome of Boea hygrometrica: A blueprint for survival of dehydration.</title>
        <authorList>
            <person name="Xiao L."/>
            <person name="Yang G."/>
            <person name="Zhang L."/>
            <person name="Yang X."/>
            <person name="Zhao S."/>
            <person name="Ji Z."/>
            <person name="Zhou Q."/>
            <person name="Hu M."/>
            <person name="Wang Y."/>
            <person name="Chen M."/>
            <person name="Xu Y."/>
            <person name="Jin H."/>
            <person name="Xiao X."/>
            <person name="Hu G."/>
            <person name="Bao F."/>
            <person name="Hu Y."/>
            <person name="Wan P."/>
            <person name="Li L."/>
            <person name="Deng X."/>
            <person name="Kuang T."/>
            <person name="Xiang C."/>
            <person name="Zhu J.K."/>
            <person name="Oliver M.J."/>
            <person name="He Y."/>
        </authorList>
    </citation>
    <scope>NUCLEOTIDE SEQUENCE [LARGE SCALE GENOMIC DNA]</scope>
    <source>
        <strain evidence="3">cv. XS01</strain>
    </source>
</reference>
<organism evidence="2 3">
    <name type="scientific">Dorcoceras hygrometricum</name>
    <dbReference type="NCBI Taxonomy" id="472368"/>
    <lineage>
        <taxon>Eukaryota</taxon>
        <taxon>Viridiplantae</taxon>
        <taxon>Streptophyta</taxon>
        <taxon>Embryophyta</taxon>
        <taxon>Tracheophyta</taxon>
        <taxon>Spermatophyta</taxon>
        <taxon>Magnoliopsida</taxon>
        <taxon>eudicotyledons</taxon>
        <taxon>Gunneridae</taxon>
        <taxon>Pentapetalae</taxon>
        <taxon>asterids</taxon>
        <taxon>lamiids</taxon>
        <taxon>Lamiales</taxon>
        <taxon>Gesneriaceae</taxon>
        <taxon>Didymocarpoideae</taxon>
        <taxon>Trichosporeae</taxon>
        <taxon>Loxocarpinae</taxon>
        <taxon>Dorcoceras</taxon>
    </lineage>
</organism>
<evidence type="ECO:0000313" key="2">
    <source>
        <dbReference type="EMBL" id="KZV21591.1"/>
    </source>
</evidence>
<evidence type="ECO:0000256" key="1">
    <source>
        <dbReference type="SAM" id="Phobius"/>
    </source>
</evidence>
<evidence type="ECO:0000313" key="3">
    <source>
        <dbReference type="Proteomes" id="UP000250235"/>
    </source>
</evidence>
<dbReference type="EMBL" id="KV014881">
    <property type="protein sequence ID" value="KZV21591.1"/>
    <property type="molecule type" value="Genomic_DNA"/>
</dbReference>
<keyword evidence="1" id="KW-0472">Membrane</keyword>
<gene>
    <name evidence="2" type="ORF">F511_23631</name>
</gene>
<name>A0A2Z7AII6_9LAMI</name>
<accession>A0A2Z7AII6</accession>
<keyword evidence="1" id="KW-1133">Transmembrane helix</keyword>
<keyword evidence="1" id="KW-0812">Transmembrane</keyword>
<proteinExistence type="predicted"/>
<feature type="transmembrane region" description="Helical" evidence="1">
    <location>
        <begin position="725"/>
        <end position="750"/>
    </location>
</feature>
<sequence>MDDPGMLSMFQALMASGLEGFLGCPAVIYEAALVDFFENASVRDGVVFSTVHGVTVEISEQLFAETFELPLEGKKREMKFEYRILCDIMAKTISVKAGSFNAITMEKFLMLTAIVCGVRINLTNILFNILKKMVSPGSRQAKGYAVQISLLLESVPNLELGESSEFPSSKILTDKTVHRYIVLTEKIGAEEAADAPKQPTDVETIVEEFDEPAVEVTAEEIRPPSTDDVDDIIEQVLAETAHIEADEEDHGVGTFAVGDQPAGTTDDSVPWFDLPYEVLIAPVQTVDAAVSRADAAADYFVEEPVEETETEAGELSADEAKSVEDILMTIPVDVPLPSAGVEITKITLGKDIKIPGVDERTWYLASLPKIKPEEKGKKPLQEKDPVKGHPVKEQILLILADIECLVQLREKIIDDVDRFFNSFSFKKLASLKVEDISAKEELVLSWGEAESTRVALNRRMYISTKYRELLIRKFLEARKINFAPGDGSSAVDLKIMDRLSDIHSFVLEELKEQAKAHGLTWKKTCCSKFFEGRPRDRGAVISRTNTNTPSNYDEVTVIGMNRMFIRWTRARWTGPRSLVYLIRQKTSIIKLTLDYTTTLNLALSAPPPSSPQKPPPAPPPCFAGICSGQLDEENPSALISSGLLVQADEGVSLPVVDMIDVIYHRLPLKSIKQDFDRGRRPPPCAAALLLLTRMRARDGALAAHVARPMGAVMRKPLRTRRAGQLLLLHATVANCAIVAAIGGWTMRLFFVHKLCDRSRVARNVRNCCAEFPAATCAPCRASRPMAGRPWSNLLRHDRRTMAHESAALGLVPRTICRRRPPSGDAPAMS</sequence>
<keyword evidence="3" id="KW-1185">Reference proteome</keyword>
<dbReference type="AlphaFoldDB" id="A0A2Z7AII6"/>
<dbReference type="Proteomes" id="UP000250235">
    <property type="component" value="Unassembled WGS sequence"/>
</dbReference>